<dbReference type="InterPro" id="IPR004590">
    <property type="entry name" value="ssDNA_annealing_RecT"/>
</dbReference>
<dbReference type="InterPro" id="IPR018330">
    <property type="entry name" value="RecT_fam"/>
</dbReference>
<proteinExistence type="predicted"/>
<dbReference type="KEGG" id="vg:23680881"/>
<sequence>MSTPAQERAVVVQDQVRGLLLHHRRQLTSTLPSHLKDKGDAWLSGALAALQRNPDLATAALNAPHTLVSALSEAAQKGLNPGTPEYYLTPRRNKGQDEILGITGYQGEIEMIFRAGAVATIVAEVVHEKDEYTYERGVNDRPIHKIPGGNFGRAADRGKMIGVYAYCIMKDGSVSRIIEHGEDHIEKVKAEAKGVDGQFSPWRKWPDQMWLKTAVHSLSKWVPTSAEYIREQHRAVAVGAATAVPESAKGNAGGAPSGDTPRPAPANINDDPNQGGQFEDLGERPNADTNTGETFENDPTAAAWGLGDPESQQQ</sequence>
<dbReference type="GO" id="GO:0006259">
    <property type="term" value="P:DNA metabolic process"/>
    <property type="evidence" value="ECO:0007669"/>
    <property type="project" value="InterPro"/>
</dbReference>
<dbReference type="Proteomes" id="UP000031071">
    <property type="component" value="Segment"/>
</dbReference>
<feature type="region of interest" description="Disordered" evidence="1">
    <location>
        <begin position="246"/>
        <end position="314"/>
    </location>
</feature>
<dbReference type="GeneID" id="23680881"/>
<protein>
    <submittedName>
        <fullName evidence="2">Recombinase RecT</fullName>
    </submittedName>
</protein>
<dbReference type="OrthoDB" id="7620at10239"/>
<keyword evidence="3" id="KW-1185">Reference proteome</keyword>
<dbReference type="RefSeq" id="YP_009126074.1">
    <property type="nucleotide sequence ID" value="NC_026606.1"/>
</dbReference>
<dbReference type="NCBIfam" id="TIGR00616">
    <property type="entry name" value="rect"/>
    <property type="match status" value="1"/>
</dbReference>
<evidence type="ECO:0000256" key="1">
    <source>
        <dbReference type="SAM" id="MobiDB-lite"/>
    </source>
</evidence>
<reference evidence="2 3" key="1">
    <citation type="submission" date="2014-10" db="EMBL/GenBank/DDBJ databases">
        <title>Genome of vB_ArtM-ArV1 - first myovirus infecting Arthrobacter sp.</title>
        <authorList>
            <person name="Simoliunas E."/>
            <person name="Kaliniene L."/>
            <person name="Stasilo M."/>
            <person name="Meskys R."/>
        </authorList>
    </citation>
    <scope>NUCLEOTIDE SEQUENCE [LARGE SCALE GENOMIC DNA]</scope>
</reference>
<accession>A0A0A7HAW8</accession>
<dbReference type="EMBL" id="KM879463">
    <property type="protein sequence ID" value="AIZ01728.1"/>
    <property type="molecule type" value="Genomic_DNA"/>
</dbReference>
<gene>
    <name evidence="2" type="ORF">ArV1_040</name>
</gene>
<evidence type="ECO:0000313" key="2">
    <source>
        <dbReference type="EMBL" id="AIZ01728.1"/>
    </source>
</evidence>
<name>A0A0A7HAW8_9CAUD</name>
<dbReference type="GO" id="GO:0003677">
    <property type="term" value="F:DNA binding"/>
    <property type="evidence" value="ECO:0007669"/>
    <property type="project" value="InterPro"/>
</dbReference>
<organism evidence="2 3">
    <name type="scientific">Arthrobacter phage vB_ArtM-ArV1</name>
    <dbReference type="NCBI Taxonomy" id="1566993"/>
    <lineage>
        <taxon>Viruses</taxon>
        <taxon>Duplodnaviria</taxon>
        <taxon>Heunggongvirae</taxon>
        <taxon>Uroviricota</taxon>
        <taxon>Caudoviricetes</taxon>
        <taxon>Klausavirus</taxon>
        <taxon>Klausavirus ArV1</taxon>
    </lineage>
</organism>
<evidence type="ECO:0000313" key="3">
    <source>
        <dbReference type="Proteomes" id="UP000031071"/>
    </source>
</evidence>
<dbReference type="Pfam" id="PF03837">
    <property type="entry name" value="RecT"/>
    <property type="match status" value="1"/>
</dbReference>